<dbReference type="InterPro" id="IPR011701">
    <property type="entry name" value="MFS"/>
</dbReference>
<reference evidence="9 10" key="2">
    <citation type="submission" date="2018-08" db="EMBL/GenBank/DDBJ databases">
        <title>Acetobacter oryzifermentans sp. nov., isolated from Korea traditional vinegar and reclassification of Acetobacter pasteurianus subsp. ascendens (Henneberg 1898) as Acetobacter ascendens comb. nov.</title>
        <authorList>
            <person name="Cho G.Y."/>
            <person name="Lee S.H."/>
        </authorList>
    </citation>
    <scope>NUCLEOTIDE SEQUENCE [LARGE SCALE GENOMIC DNA]</scope>
    <source>
        <strain evidence="9 10">SH</strain>
    </source>
</reference>
<evidence type="ECO:0000256" key="2">
    <source>
        <dbReference type="ARBA" id="ARBA00022448"/>
    </source>
</evidence>
<dbReference type="PANTHER" id="PTHR23521">
    <property type="entry name" value="TRANSPORTER MFS SUPERFAMILY"/>
    <property type="match status" value="1"/>
</dbReference>
<dbReference type="PROSITE" id="PS50850">
    <property type="entry name" value="MFS"/>
    <property type="match status" value="1"/>
</dbReference>
<evidence type="ECO:0000313" key="10">
    <source>
        <dbReference type="Proteomes" id="UP000256572"/>
    </source>
</evidence>
<dbReference type="InterPro" id="IPR047200">
    <property type="entry name" value="MFS_YcaD-like"/>
</dbReference>
<protein>
    <submittedName>
        <fullName evidence="9">MFS transporter</fullName>
    </submittedName>
</protein>
<dbReference type="InterPro" id="IPR020846">
    <property type="entry name" value="MFS_dom"/>
</dbReference>
<evidence type="ECO:0000256" key="5">
    <source>
        <dbReference type="ARBA" id="ARBA00022989"/>
    </source>
</evidence>
<feature type="transmembrane region" description="Helical" evidence="7">
    <location>
        <begin position="168"/>
        <end position="191"/>
    </location>
</feature>
<dbReference type="GO" id="GO:0005886">
    <property type="term" value="C:plasma membrane"/>
    <property type="evidence" value="ECO:0007669"/>
    <property type="project" value="UniProtKB-SubCell"/>
</dbReference>
<proteinExistence type="predicted"/>
<keyword evidence="5 7" id="KW-1133">Transmembrane helix</keyword>
<organism evidence="9 10">
    <name type="scientific">Acetobacter pomorum</name>
    <dbReference type="NCBI Taxonomy" id="65959"/>
    <lineage>
        <taxon>Bacteria</taxon>
        <taxon>Pseudomonadati</taxon>
        <taxon>Pseudomonadota</taxon>
        <taxon>Alphaproteobacteria</taxon>
        <taxon>Acetobacterales</taxon>
        <taxon>Acetobacteraceae</taxon>
        <taxon>Acetobacter</taxon>
    </lineage>
</organism>
<gene>
    <name evidence="9" type="ORF">CJF59_10720</name>
</gene>
<name>A0AAN1PIZ4_9PROT</name>
<dbReference type="InterPro" id="IPR036259">
    <property type="entry name" value="MFS_trans_sf"/>
</dbReference>
<reference evidence="9 10" key="1">
    <citation type="submission" date="2017-09" db="EMBL/GenBank/DDBJ databases">
        <authorList>
            <person name="Kim K.H."/>
            <person name="Chun B.H."/>
            <person name="Han G.S."/>
            <person name="Hyun S.G."/>
            <person name="Jeon C.O."/>
        </authorList>
    </citation>
    <scope>NUCLEOTIDE SEQUENCE [LARGE SCALE GENOMIC DNA]</scope>
    <source>
        <strain evidence="9 10">SH</strain>
    </source>
</reference>
<feature type="transmembrane region" description="Helical" evidence="7">
    <location>
        <begin position="274"/>
        <end position="293"/>
    </location>
</feature>
<feature type="transmembrane region" description="Helical" evidence="7">
    <location>
        <begin position="203"/>
        <end position="223"/>
    </location>
</feature>
<feature type="transmembrane region" description="Helical" evidence="7">
    <location>
        <begin position="49"/>
        <end position="69"/>
    </location>
</feature>
<dbReference type="Proteomes" id="UP000256572">
    <property type="component" value="Chromosome"/>
</dbReference>
<evidence type="ECO:0000256" key="1">
    <source>
        <dbReference type="ARBA" id="ARBA00004651"/>
    </source>
</evidence>
<evidence type="ECO:0000256" key="7">
    <source>
        <dbReference type="SAM" id="Phobius"/>
    </source>
</evidence>
<dbReference type="Pfam" id="PF07690">
    <property type="entry name" value="MFS_1"/>
    <property type="match status" value="2"/>
</dbReference>
<dbReference type="CDD" id="cd17477">
    <property type="entry name" value="MFS_YcaD_like"/>
    <property type="match status" value="1"/>
</dbReference>
<feature type="transmembrane region" description="Helical" evidence="7">
    <location>
        <begin position="364"/>
        <end position="382"/>
    </location>
</feature>
<dbReference type="RefSeq" id="WP_089178689.1">
    <property type="nucleotide sequence ID" value="NZ_CP023189.1"/>
</dbReference>
<feature type="transmembrane region" description="Helical" evidence="7">
    <location>
        <begin position="81"/>
        <end position="99"/>
    </location>
</feature>
<feature type="transmembrane region" description="Helical" evidence="7">
    <location>
        <begin position="243"/>
        <end position="267"/>
    </location>
</feature>
<feature type="transmembrane region" description="Helical" evidence="7">
    <location>
        <begin position="299"/>
        <end position="319"/>
    </location>
</feature>
<dbReference type="EMBL" id="CP023189">
    <property type="protein sequence ID" value="AXN00972.1"/>
    <property type="molecule type" value="Genomic_DNA"/>
</dbReference>
<dbReference type="PANTHER" id="PTHR23521:SF2">
    <property type="entry name" value="TRANSPORTER MFS SUPERFAMILY"/>
    <property type="match status" value="1"/>
</dbReference>
<evidence type="ECO:0000256" key="3">
    <source>
        <dbReference type="ARBA" id="ARBA00022475"/>
    </source>
</evidence>
<evidence type="ECO:0000313" key="9">
    <source>
        <dbReference type="EMBL" id="AXN00972.1"/>
    </source>
</evidence>
<keyword evidence="2" id="KW-0813">Transport</keyword>
<keyword evidence="3" id="KW-1003">Cell membrane</keyword>
<feature type="domain" description="Major facilitator superfamily (MFS) profile" evidence="8">
    <location>
        <begin position="15"/>
        <end position="386"/>
    </location>
</feature>
<keyword evidence="6 7" id="KW-0472">Membrane</keyword>
<dbReference type="Gene3D" id="1.20.1250.20">
    <property type="entry name" value="MFS general substrate transporter like domains"/>
    <property type="match status" value="2"/>
</dbReference>
<dbReference type="GO" id="GO:0022857">
    <property type="term" value="F:transmembrane transporter activity"/>
    <property type="evidence" value="ECO:0007669"/>
    <property type="project" value="InterPro"/>
</dbReference>
<dbReference type="SUPFAM" id="SSF103473">
    <property type="entry name" value="MFS general substrate transporter"/>
    <property type="match status" value="1"/>
</dbReference>
<dbReference type="AlphaFoldDB" id="A0AAN1PIZ4"/>
<accession>A0AAN1PIZ4</accession>
<comment type="subcellular location">
    <subcellularLocation>
        <location evidence="1">Cell membrane</location>
        <topology evidence="1">Multi-pass membrane protein</topology>
    </subcellularLocation>
</comment>
<evidence type="ECO:0000259" key="8">
    <source>
        <dbReference type="PROSITE" id="PS50850"/>
    </source>
</evidence>
<keyword evidence="4 7" id="KW-0812">Transmembrane</keyword>
<sequence>MLLHPPARSIVSAAPTLSLTVVGLMFGLVMGLGAPLFTLEMVDLGFGTGMIAANTMMHAIGSLAIAPFIPRISIALGPKRAVTLALLTSAATLALFPLLPSIWVWFGLRAVLGAACEIILVLSESWLNQITPDHARGRVMGLYSTLLSVGIAAGPALLTVTVTGRTSALPFACASIALLVTTCLVAAPWLPHPPLTPPQRPSLLRYLPLAPIVIAATLLIAMLDSAATSFLALYAMHSGWSEHAATLLLSIMLLGATAFQIPIGWIGDRTSRRWLLVSLAGLAAGGALLWPVAIHHIGFAHVLLFAWDGVFASIYTVAMSVVGDRYKGGDLIAIYTLSSLAWGAGAFVGPALAASSMAITPDGLAWFAAAACALFGLLPLLLKKSA</sequence>
<evidence type="ECO:0000256" key="4">
    <source>
        <dbReference type="ARBA" id="ARBA00022692"/>
    </source>
</evidence>
<feature type="transmembrane region" description="Helical" evidence="7">
    <location>
        <begin position="139"/>
        <end position="162"/>
    </location>
</feature>
<feature type="transmembrane region" description="Helical" evidence="7">
    <location>
        <begin position="331"/>
        <end position="352"/>
    </location>
</feature>
<evidence type="ECO:0000256" key="6">
    <source>
        <dbReference type="ARBA" id="ARBA00023136"/>
    </source>
</evidence>
<feature type="transmembrane region" description="Helical" evidence="7">
    <location>
        <begin position="12"/>
        <end position="37"/>
    </location>
</feature>